<dbReference type="PANTHER" id="PTHR45826:SF8">
    <property type="entry name" value="CATIONIC AMINO ACID TRANSPORTER"/>
    <property type="match status" value="1"/>
</dbReference>
<feature type="transmembrane region" description="Helical" evidence="9">
    <location>
        <begin position="158"/>
        <end position="176"/>
    </location>
</feature>
<reference evidence="10" key="1">
    <citation type="submission" date="2023-05" db="EMBL/GenBank/DDBJ databases">
        <title>Nepenthes gracilis genome sequencing.</title>
        <authorList>
            <person name="Fukushima K."/>
        </authorList>
    </citation>
    <scope>NUCLEOTIDE SEQUENCE</scope>
    <source>
        <strain evidence="10">SING2019-196</strain>
    </source>
</reference>
<gene>
    <name evidence="10" type="ORF">Nepgr_013374</name>
</gene>
<feature type="transmembrane region" description="Helical" evidence="9">
    <location>
        <begin position="182"/>
        <end position="205"/>
    </location>
</feature>
<dbReference type="GO" id="GO:0015203">
    <property type="term" value="F:polyamine transmembrane transporter activity"/>
    <property type="evidence" value="ECO:0007669"/>
    <property type="project" value="UniProtKB-ARBA"/>
</dbReference>
<name>A0AAD3XNX8_NEPGR</name>
<dbReference type="Gene3D" id="1.20.1740.10">
    <property type="entry name" value="Amino acid/polyamine transporter I"/>
    <property type="match status" value="1"/>
</dbReference>
<keyword evidence="2" id="KW-0813">Transport</keyword>
<evidence type="ECO:0000313" key="11">
    <source>
        <dbReference type="Proteomes" id="UP001279734"/>
    </source>
</evidence>
<dbReference type="InterPro" id="IPR044566">
    <property type="entry name" value="RMV1-like"/>
</dbReference>
<comment type="subcellular location">
    <subcellularLocation>
        <location evidence="1">Cell membrane</location>
        <topology evidence="1">Multi-pass membrane protein</topology>
    </subcellularLocation>
</comment>
<evidence type="ECO:0000256" key="7">
    <source>
        <dbReference type="ARBA" id="ARBA00023136"/>
    </source>
</evidence>
<keyword evidence="7 9" id="KW-0472">Membrane</keyword>
<organism evidence="10 11">
    <name type="scientific">Nepenthes gracilis</name>
    <name type="common">Slender pitcher plant</name>
    <dbReference type="NCBI Taxonomy" id="150966"/>
    <lineage>
        <taxon>Eukaryota</taxon>
        <taxon>Viridiplantae</taxon>
        <taxon>Streptophyta</taxon>
        <taxon>Embryophyta</taxon>
        <taxon>Tracheophyta</taxon>
        <taxon>Spermatophyta</taxon>
        <taxon>Magnoliopsida</taxon>
        <taxon>eudicotyledons</taxon>
        <taxon>Gunneridae</taxon>
        <taxon>Pentapetalae</taxon>
        <taxon>Caryophyllales</taxon>
        <taxon>Nepenthaceae</taxon>
        <taxon>Nepenthes</taxon>
    </lineage>
</organism>
<evidence type="ECO:0000256" key="8">
    <source>
        <dbReference type="ARBA" id="ARBA00024041"/>
    </source>
</evidence>
<evidence type="ECO:0000256" key="3">
    <source>
        <dbReference type="ARBA" id="ARBA00022475"/>
    </source>
</evidence>
<evidence type="ECO:0000256" key="4">
    <source>
        <dbReference type="ARBA" id="ARBA00022692"/>
    </source>
</evidence>
<sequence length="480" mass="52516">MGLEIQSDNPKPTSPTSLPNSIILQQLPLTSAATAATKAAHQKLTLIPLIFLIYFEVAGGPYGEEPTVQAAGPLVAILGFLVFPFIWSIPEALITAELSTAYPGNGGFVIWADRAFGPFCGSLMGTWKFLSGVINIASFPVLCIDYLKLLFPIFASGLPRYLAICISTLLLSFLNYTGVTVVGYAAVALGVASLMPFVLMSLVAIPQIHPHRWLNLGQKGVKKDWNLFFNTLFWNLNYWDSVSTLAGEVDDPQRTFPMGLLVAVIFTCLAYLIPLISVTGAISVDQSLWEAGFMADAAQMIVGKWLKVWIEIGAFLSNIGLFEAQLSSCAYQVLGMAEIGFLPKFCAARAKWFNTPWVGIVASTMITLGVSFMNFTDIISSANFLYSLGMLLEFAAFLQLRRKLPELKRPFRVPMRMPGLVIMCLVPSGFLVFIMAIATKTVFLVSGVMTAAGILWFLAMKLCKEKKWCAFDRDEAGEQG</sequence>
<protein>
    <submittedName>
        <fullName evidence="10">Uncharacterized protein</fullName>
    </submittedName>
</protein>
<dbReference type="PANTHER" id="PTHR45826">
    <property type="entry name" value="POLYAMINE TRANSPORTER PUT1"/>
    <property type="match status" value="1"/>
</dbReference>
<evidence type="ECO:0000256" key="9">
    <source>
        <dbReference type="SAM" id="Phobius"/>
    </source>
</evidence>
<dbReference type="Pfam" id="PF13520">
    <property type="entry name" value="AA_permease_2"/>
    <property type="match status" value="1"/>
</dbReference>
<feature type="transmembrane region" description="Helical" evidence="9">
    <location>
        <begin position="378"/>
        <end position="398"/>
    </location>
</feature>
<accession>A0AAD3XNX8</accession>
<keyword evidence="11" id="KW-1185">Reference proteome</keyword>
<keyword evidence="4 9" id="KW-0812">Transmembrane</keyword>
<feature type="transmembrane region" description="Helical" evidence="9">
    <location>
        <begin position="70"/>
        <end position="89"/>
    </location>
</feature>
<keyword evidence="5" id="KW-0769">Symport</keyword>
<evidence type="ECO:0000256" key="5">
    <source>
        <dbReference type="ARBA" id="ARBA00022847"/>
    </source>
</evidence>
<dbReference type="FunFam" id="1.20.1740.10:FF:000041">
    <property type="entry name" value="Amino acid permease, putative"/>
    <property type="match status" value="1"/>
</dbReference>
<feature type="transmembrane region" description="Helical" evidence="9">
    <location>
        <begin position="258"/>
        <end position="284"/>
    </location>
</feature>
<dbReference type="PIRSF" id="PIRSF006060">
    <property type="entry name" value="AA_transporter"/>
    <property type="match status" value="1"/>
</dbReference>
<feature type="transmembrane region" description="Helical" evidence="9">
    <location>
        <begin position="352"/>
        <end position="372"/>
    </location>
</feature>
<dbReference type="AlphaFoldDB" id="A0AAD3XNX8"/>
<evidence type="ECO:0000256" key="1">
    <source>
        <dbReference type="ARBA" id="ARBA00004651"/>
    </source>
</evidence>
<feature type="transmembrane region" description="Helical" evidence="9">
    <location>
        <begin position="44"/>
        <end position="63"/>
    </location>
</feature>
<keyword evidence="3" id="KW-1003">Cell membrane</keyword>
<dbReference type="GO" id="GO:0015293">
    <property type="term" value="F:symporter activity"/>
    <property type="evidence" value="ECO:0007669"/>
    <property type="project" value="UniProtKB-KW"/>
</dbReference>
<evidence type="ECO:0000256" key="2">
    <source>
        <dbReference type="ARBA" id="ARBA00022448"/>
    </source>
</evidence>
<evidence type="ECO:0000313" key="10">
    <source>
        <dbReference type="EMBL" id="GMH11533.1"/>
    </source>
</evidence>
<dbReference type="Proteomes" id="UP001279734">
    <property type="component" value="Unassembled WGS sequence"/>
</dbReference>
<dbReference type="GO" id="GO:0005886">
    <property type="term" value="C:plasma membrane"/>
    <property type="evidence" value="ECO:0007669"/>
    <property type="project" value="UniProtKB-SubCell"/>
</dbReference>
<proteinExistence type="inferred from homology"/>
<dbReference type="EMBL" id="BSYO01000011">
    <property type="protein sequence ID" value="GMH11533.1"/>
    <property type="molecule type" value="Genomic_DNA"/>
</dbReference>
<comment type="similarity">
    <text evidence="8">Belongs to the amino acid-polyamine-organocation (APC) superfamily. Polyamine:cation symporter (PHS) (TC 2.A.3.12) family.</text>
</comment>
<feature type="transmembrane region" description="Helical" evidence="9">
    <location>
        <begin position="443"/>
        <end position="463"/>
    </location>
</feature>
<dbReference type="InterPro" id="IPR002293">
    <property type="entry name" value="AA/rel_permease1"/>
</dbReference>
<keyword evidence="6 9" id="KW-1133">Transmembrane helix</keyword>
<feature type="transmembrane region" description="Helical" evidence="9">
    <location>
        <begin position="419"/>
        <end position="437"/>
    </location>
</feature>
<evidence type="ECO:0000256" key="6">
    <source>
        <dbReference type="ARBA" id="ARBA00022989"/>
    </source>
</evidence>
<comment type="caution">
    <text evidence="10">The sequence shown here is derived from an EMBL/GenBank/DDBJ whole genome shotgun (WGS) entry which is preliminary data.</text>
</comment>